<keyword evidence="1" id="KW-1133">Transmembrane helix</keyword>
<evidence type="ECO:0000313" key="3">
    <source>
        <dbReference type="Proteomes" id="UP000092668"/>
    </source>
</evidence>
<evidence type="ECO:0000313" key="2">
    <source>
        <dbReference type="EMBL" id="OBY29315.1"/>
    </source>
</evidence>
<organism evidence="2 3">
    <name type="scientific">Mycolicibacter kumamotonensis</name>
    <dbReference type="NCBI Taxonomy" id="354243"/>
    <lineage>
        <taxon>Bacteria</taxon>
        <taxon>Bacillati</taxon>
        <taxon>Actinomycetota</taxon>
        <taxon>Actinomycetes</taxon>
        <taxon>Mycobacteriales</taxon>
        <taxon>Mycobacteriaceae</taxon>
        <taxon>Mycolicibacter</taxon>
    </lineage>
</organism>
<dbReference type="Proteomes" id="UP000092668">
    <property type="component" value="Unassembled WGS sequence"/>
</dbReference>
<gene>
    <name evidence="2" type="ORF">ACT18_23710</name>
</gene>
<protein>
    <recommendedName>
        <fullName evidence="4">ABC transporter permease</fullName>
    </recommendedName>
</protein>
<feature type="transmembrane region" description="Helical" evidence="1">
    <location>
        <begin position="71"/>
        <end position="95"/>
    </location>
</feature>
<keyword evidence="3" id="KW-1185">Reference proteome</keyword>
<feature type="transmembrane region" description="Helical" evidence="1">
    <location>
        <begin position="41"/>
        <end position="64"/>
    </location>
</feature>
<proteinExistence type="predicted"/>
<dbReference type="EMBL" id="LFOE01000104">
    <property type="protein sequence ID" value="OBY29315.1"/>
    <property type="molecule type" value="Genomic_DNA"/>
</dbReference>
<accession>A0A1B8S995</accession>
<keyword evidence="1" id="KW-0472">Membrane</keyword>
<evidence type="ECO:0000256" key="1">
    <source>
        <dbReference type="SAM" id="Phobius"/>
    </source>
</evidence>
<reference evidence="2 3" key="1">
    <citation type="submission" date="2015-06" db="EMBL/GenBank/DDBJ databases">
        <title>Genome sequence of Mycobacterium kumamotonense strain Roo.</title>
        <authorList>
            <person name="Greninger A.L."/>
            <person name="Cunningham G."/>
            <person name="Miller S."/>
        </authorList>
    </citation>
    <scope>NUCLEOTIDE SEQUENCE [LARGE SCALE GENOMIC DNA]</scope>
    <source>
        <strain evidence="2 3">Roo</strain>
    </source>
</reference>
<dbReference type="AlphaFoldDB" id="A0A1B8S995"/>
<comment type="caution">
    <text evidence="2">The sequence shown here is derived from an EMBL/GenBank/DDBJ whole genome shotgun (WGS) entry which is preliminary data.</text>
</comment>
<sequence length="96" mass="10501">MMILLGIFFVLIAKLVPPLSPMSSAQEIAQFFIDNKLRVRVGIALTLFGACVGLPFFAVICLRVRRAEGSWGVLSVTQVFAGVIFVPGFLFPLMLL</sequence>
<keyword evidence="1" id="KW-0812">Transmembrane</keyword>
<evidence type="ECO:0008006" key="4">
    <source>
        <dbReference type="Google" id="ProtNLM"/>
    </source>
</evidence>
<name>A0A1B8S995_9MYCO</name>
<feature type="non-terminal residue" evidence="2">
    <location>
        <position position="96"/>
    </location>
</feature>